<proteinExistence type="predicted"/>
<comment type="caution">
    <text evidence="1">The sequence shown here is derived from an EMBL/GenBank/DDBJ whole genome shotgun (WGS) entry which is preliminary data.</text>
</comment>
<evidence type="ECO:0000313" key="1">
    <source>
        <dbReference type="EMBL" id="OAA55876.1"/>
    </source>
</evidence>
<organism evidence="1 2">
    <name type="scientific">Niveomyces insectorum RCEF 264</name>
    <dbReference type="NCBI Taxonomy" id="1081102"/>
    <lineage>
        <taxon>Eukaryota</taxon>
        <taxon>Fungi</taxon>
        <taxon>Dikarya</taxon>
        <taxon>Ascomycota</taxon>
        <taxon>Pezizomycotina</taxon>
        <taxon>Sordariomycetes</taxon>
        <taxon>Hypocreomycetidae</taxon>
        <taxon>Hypocreales</taxon>
        <taxon>Cordycipitaceae</taxon>
        <taxon>Niveomyces</taxon>
    </lineage>
</organism>
<evidence type="ECO:0000313" key="2">
    <source>
        <dbReference type="Proteomes" id="UP000076874"/>
    </source>
</evidence>
<dbReference type="AlphaFoldDB" id="A0A167NSK3"/>
<gene>
    <name evidence="1" type="ORF">SPI_08083</name>
</gene>
<accession>A0A167NSK3</accession>
<keyword evidence="2" id="KW-1185">Reference proteome</keyword>
<dbReference type="EMBL" id="AZHD01000018">
    <property type="protein sequence ID" value="OAA55876.1"/>
    <property type="molecule type" value="Genomic_DNA"/>
</dbReference>
<sequence length="324" mass="36839">MEISRELLPVSRLQGSHYSTLVKALSNVLDTAVARTTYGQILDGLPLSSVAFDVYAGEVVCPGHPLLDEHLELSPDVLAKFDELRATAPPDTFEVDASTILEYQAASPGSRAFQTRLIELVARVVHAIAVWVYKTQGPLRPKDDRLMAWRPDKDGSEAIRKYFYRNGFPPTFFVHPWYKAYDQYPDGVADGVGYWAEDRILGGVTDAVFFHTNAYKVFYRIYRLRDDQKQQLLQFLLSDAPPPGSCPLPIHGDKDNRVRVDPEEPISETGIYRDKWERKPLTEDDTDMRTKDVVDTFNYVSVEDYKAAILRGWAFRDRLSDDGQ</sequence>
<name>A0A167NSK3_9HYPO</name>
<dbReference type="Proteomes" id="UP000076874">
    <property type="component" value="Unassembled WGS sequence"/>
</dbReference>
<protein>
    <submittedName>
        <fullName evidence="1">Uncharacterized protein</fullName>
    </submittedName>
</protein>
<reference evidence="1 2" key="1">
    <citation type="journal article" date="2016" name="Genome Biol. Evol.">
        <title>Divergent and convergent evolution of fungal pathogenicity.</title>
        <authorList>
            <person name="Shang Y."/>
            <person name="Xiao G."/>
            <person name="Zheng P."/>
            <person name="Cen K."/>
            <person name="Zhan S."/>
            <person name="Wang C."/>
        </authorList>
    </citation>
    <scope>NUCLEOTIDE SEQUENCE [LARGE SCALE GENOMIC DNA]</scope>
    <source>
        <strain evidence="1 2">RCEF 264</strain>
    </source>
</reference>
<dbReference type="OrthoDB" id="4869597at2759"/>